<dbReference type="InterPro" id="IPR020574">
    <property type="entry name" value="Ribosomal_uS9_CS"/>
</dbReference>
<dbReference type="SUPFAM" id="SSF54211">
    <property type="entry name" value="Ribosomal protein S5 domain 2-like"/>
    <property type="match status" value="1"/>
</dbReference>
<feature type="compositionally biased region" description="Basic and acidic residues" evidence="6">
    <location>
        <begin position="105"/>
        <end position="116"/>
    </location>
</feature>
<accession>A0A3M0YZM0</accession>
<dbReference type="PROSITE" id="PS00360">
    <property type="entry name" value="RIBOSOMAL_S9"/>
    <property type="match status" value="1"/>
</dbReference>
<feature type="region of interest" description="Disordered" evidence="6">
    <location>
        <begin position="101"/>
        <end position="131"/>
    </location>
</feature>
<dbReference type="InterPro" id="IPR020568">
    <property type="entry name" value="Ribosomal_Su5_D2-typ_SF"/>
</dbReference>
<dbReference type="GO" id="GO:0003723">
    <property type="term" value="F:RNA binding"/>
    <property type="evidence" value="ECO:0007669"/>
    <property type="project" value="TreeGrafter"/>
</dbReference>
<evidence type="ECO:0000256" key="5">
    <source>
        <dbReference type="RuleBase" id="RU003816"/>
    </source>
</evidence>
<dbReference type="GO" id="GO:0003735">
    <property type="term" value="F:structural constituent of ribosome"/>
    <property type="evidence" value="ECO:0007669"/>
    <property type="project" value="InterPro"/>
</dbReference>
<keyword evidence="2 4" id="KW-0689">Ribosomal protein</keyword>
<dbReference type="Pfam" id="PF00380">
    <property type="entry name" value="Ribosomal_S9"/>
    <property type="match status" value="1"/>
</dbReference>
<protein>
    <recommendedName>
        <fullName evidence="5">30S ribosomal protein S9</fullName>
    </recommendedName>
</protein>
<dbReference type="Proteomes" id="UP000269410">
    <property type="component" value="Unassembled WGS sequence"/>
</dbReference>
<comment type="similarity">
    <text evidence="1 4">Belongs to the universal ribosomal protein uS9 family.</text>
</comment>
<evidence type="ECO:0000313" key="7">
    <source>
        <dbReference type="EMBL" id="RMD76726.1"/>
    </source>
</evidence>
<dbReference type="EMBL" id="RFKV01000104">
    <property type="protein sequence ID" value="RMD76726.1"/>
    <property type="molecule type" value="Genomic_DNA"/>
</dbReference>
<comment type="caution">
    <text evidence="7">The sequence shown here is derived from an EMBL/GenBank/DDBJ whole genome shotgun (WGS) entry which is preliminary data.</text>
</comment>
<name>A0A3M0YZM0_9BACT</name>
<dbReference type="InterPro" id="IPR014721">
    <property type="entry name" value="Ribsml_uS5_D2-typ_fold_subgr"/>
</dbReference>
<dbReference type="AlphaFoldDB" id="A0A3M0YZM0"/>
<dbReference type="GO" id="GO:0006412">
    <property type="term" value="P:translation"/>
    <property type="evidence" value="ECO:0007669"/>
    <property type="project" value="InterPro"/>
</dbReference>
<dbReference type="PANTHER" id="PTHR21569">
    <property type="entry name" value="RIBOSOMAL PROTEIN S9"/>
    <property type="match status" value="1"/>
</dbReference>
<dbReference type="GO" id="GO:0005737">
    <property type="term" value="C:cytoplasm"/>
    <property type="evidence" value="ECO:0007669"/>
    <property type="project" value="UniProtKB-ARBA"/>
</dbReference>
<sequence length="131" mass="15046">MDKEYYYAVGRRKTATATVRLYEGKGESKFNGKPFSSVYKDLYHKKLISEPFEVCGLDIDDFHFTIVSKGGGVMAQLEAARLGISRALILMNPELKKMLKQKKLTTRDPRMVESKKTGMRKARKSQQYSKR</sequence>
<dbReference type="GO" id="GO:0015935">
    <property type="term" value="C:small ribosomal subunit"/>
    <property type="evidence" value="ECO:0007669"/>
    <property type="project" value="TreeGrafter"/>
</dbReference>
<evidence type="ECO:0000256" key="2">
    <source>
        <dbReference type="ARBA" id="ARBA00022980"/>
    </source>
</evidence>
<gene>
    <name evidence="7" type="ORF">D6810_03100</name>
</gene>
<organism evidence="7 8">
    <name type="scientific">Candidatus Dojkabacteria bacterium</name>
    <dbReference type="NCBI Taxonomy" id="2099670"/>
    <lineage>
        <taxon>Bacteria</taxon>
        <taxon>Candidatus Dojkabacteria</taxon>
    </lineage>
</organism>
<dbReference type="NCBIfam" id="NF001099">
    <property type="entry name" value="PRK00132.1"/>
    <property type="match status" value="1"/>
</dbReference>
<dbReference type="InterPro" id="IPR000754">
    <property type="entry name" value="Ribosomal_uS9"/>
</dbReference>
<dbReference type="Gene3D" id="3.30.230.10">
    <property type="match status" value="1"/>
</dbReference>
<dbReference type="InterPro" id="IPR023035">
    <property type="entry name" value="Ribosomal_uS9_bac/plastid"/>
</dbReference>
<evidence type="ECO:0000256" key="4">
    <source>
        <dbReference type="RuleBase" id="RU003815"/>
    </source>
</evidence>
<reference evidence="7 8" key="1">
    <citation type="submission" date="2018-10" db="EMBL/GenBank/DDBJ databases">
        <title>Thermophilic Lithotrophy and Phototrophy in an Intertidal, Iron-rich, Geothermal Spring.</title>
        <authorList>
            <person name="Ward L.M."/>
            <person name="Idei A."/>
            <person name="Nakagawa M."/>
            <person name="Ueno Y."/>
            <person name="Fischer W."/>
            <person name="Mcglynn S.E."/>
        </authorList>
    </citation>
    <scope>NUCLEOTIDE SEQUENCE [LARGE SCALE GENOMIC DNA]</scope>
    <source>
        <strain evidence="7">J137</strain>
    </source>
</reference>
<keyword evidence="3 4" id="KW-0687">Ribonucleoprotein</keyword>
<evidence type="ECO:0000256" key="6">
    <source>
        <dbReference type="SAM" id="MobiDB-lite"/>
    </source>
</evidence>
<evidence type="ECO:0000256" key="1">
    <source>
        <dbReference type="ARBA" id="ARBA00005251"/>
    </source>
</evidence>
<evidence type="ECO:0000256" key="3">
    <source>
        <dbReference type="ARBA" id="ARBA00023274"/>
    </source>
</evidence>
<feature type="compositionally biased region" description="Basic residues" evidence="6">
    <location>
        <begin position="117"/>
        <end position="131"/>
    </location>
</feature>
<proteinExistence type="inferred from homology"/>
<dbReference type="PANTHER" id="PTHR21569:SF1">
    <property type="entry name" value="SMALL RIBOSOMAL SUBUNIT PROTEIN US9M"/>
    <property type="match status" value="1"/>
</dbReference>
<evidence type="ECO:0000313" key="8">
    <source>
        <dbReference type="Proteomes" id="UP000269410"/>
    </source>
</evidence>